<dbReference type="OrthoDB" id="8775810at2759"/>
<dbReference type="AlphaFoldDB" id="A0A4C1WEM1"/>
<dbReference type="GO" id="GO:0004519">
    <property type="term" value="F:endonuclease activity"/>
    <property type="evidence" value="ECO:0007669"/>
    <property type="project" value="UniProtKB-KW"/>
</dbReference>
<evidence type="ECO:0000313" key="3">
    <source>
        <dbReference type="Proteomes" id="UP000299102"/>
    </source>
</evidence>
<comment type="caution">
    <text evidence="2">The sequence shown here is derived from an EMBL/GenBank/DDBJ whole genome shotgun (WGS) entry which is preliminary data.</text>
</comment>
<keyword evidence="2" id="KW-0378">Hydrolase</keyword>
<organism evidence="2 3">
    <name type="scientific">Eumeta variegata</name>
    <name type="common">Bagworm moth</name>
    <name type="synonym">Eumeta japonica</name>
    <dbReference type="NCBI Taxonomy" id="151549"/>
    <lineage>
        <taxon>Eukaryota</taxon>
        <taxon>Metazoa</taxon>
        <taxon>Ecdysozoa</taxon>
        <taxon>Arthropoda</taxon>
        <taxon>Hexapoda</taxon>
        <taxon>Insecta</taxon>
        <taxon>Pterygota</taxon>
        <taxon>Neoptera</taxon>
        <taxon>Endopterygota</taxon>
        <taxon>Lepidoptera</taxon>
        <taxon>Glossata</taxon>
        <taxon>Ditrysia</taxon>
        <taxon>Tineoidea</taxon>
        <taxon>Psychidae</taxon>
        <taxon>Oiketicinae</taxon>
        <taxon>Eumeta</taxon>
    </lineage>
</organism>
<proteinExistence type="predicted"/>
<accession>A0A4C1WEM1</accession>
<dbReference type="STRING" id="151549.A0A4C1WEM1"/>
<name>A0A4C1WEM1_EUMVA</name>
<keyword evidence="2" id="KW-0255">Endonuclease</keyword>
<sequence>MRLKIRFETYKQNFEKVWSVPTEQIFFSAKHCRNIFGQRPKAYDGVKRNDLWRILSTHGVSSGFIQVLRCLFRSSSVCVRRNGTYTDWFDIRRGVREGCIASPWLLNLFMDSCLQDLKEYECGLRIDELSVKCLLYANNQVILAPSACGLQEMLNKMNDSV</sequence>
<keyword evidence="3" id="KW-1185">Reference proteome</keyword>
<gene>
    <name evidence="2" type="primary">pol</name>
    <name evidence="2" type="ORF">EVAR_97878_1</name>
</gene>
<dbReference type="Proteomes" id="UP000299102">
    <property type="component" value="Unassembled WGS sequence"/>
</dbReference>
<feature type="domain" description="Reverse transcriptase" evidence="1">
    <location>
        <begin position="41"/>
        <end position="159"/>
    </location>
</feature>
<dbReference type="Pfam" id="PF00078">
    <property type="entry name" value="RVT_1"/>
    <property type="match status" value="1"/>
</dbReference>
<dbReference type="PANTHER" id="PTHR47027">
    <property type="entry name" value="REVERSE TRANSCRIPTASE DOMAIN-CONTAINING PROTEIN"/>
    <property type="match status" value="1"/>
</dbReference>
<reference evidence="2 3" key="1">
    <citation type="journal article" date="2019" name="Commun. Biol.">
        <title>The bagworm genome reveals a unique fibroin gene that provides high tensile strength.</title>
        <authorList>
            <person name="Kono N."/>
            <person name="Nakamura H."/>
            <person name="Ohtoshi R."/>
            <person name="Tomita M."/>
            <person name="Numata K."/>
            <person name="Arakawa K."/>
        </authorList>
    </citation>
    <scope>NUCLEOTIDE SEQUENCE [LARGE SCALE GENOMIC DNA]</scope>
</reference>
<protein>
    <submittedName>
        <fullName evidence="2">Retrovirus-related Pol polyprotein from type-2 retrotransposable element R2DM Endonuclease</fullName>
    </submittedName>
</protein>
<evidence type="ECO:0000313" key="2">
    <source>
        <dbReference type="EMBL" id="GBP49581.1"/>
    </source>
</evidence>
<keyword evidence="2" id="KW-0540">Nuclease</keyword>
<evidence type="ECO:0000259" key="1">
    <source>
        <dbReference type="Pfam" id="PF00078"/>
    </source>
</evidence>
<dbReference type="PANTHER" id="PTHR47027:SF20">
    <property type="entry name" value="REVERSE TRANSCRIPTASE-LIKE PROTEIN WITH RNA-DIRECTED DNA POLYMERASE DOMAIN"/>
    <property type="match status" value="1"/>
</dbReference>
<dbReference type="InterPro" id="IPR000477">
    <property type="entry name" value="RT_dom"/>
</dbReference>
<dbReference type="EMBL" id="BGZK01000548">
    <property type="protein sequence ID" value="GBP49581.1"/>
    <property type="molecule type" value="Genomic_DNA"/>
</dbReference>